<dbReference type="EMBL" id="JBHSFP010000007">
    <property type="protein sequence ID" value="MFC4531660.1"/>
    <property type="molecule type" value="Genomic_DNA"/>
</dbReference>
<dbReference type="RefSeq" id="WP_380840316.1">
    <property type="nucleotide sequence ID" value="NZ_JBHSFP010000007.1"/>
</dbReference>
<evidence type="ECO:0000256" key="3">
    <source>
        <dbReference type="ARBA" id="ARBA00013368"/>
    </source>
</evidence>
<feature type="compositionally biased region" description="Low complexity" evidence="5">
    <location>
        <begin position="244"/>
        <end position="259"/>
    </location>
</feature>
<feature type="region of interest" description="Disordered" evidence="5">
    <location>
        <begin position="638"/>
        <end position="700"/>
    </location>
</feature>
<feature type="compositionally biased region" description="Pro residues" evidence="5">
    <location>
        <begin position="234"/>
        <end position="243"/>
    </location>
</feature>
<evidence type="ECO:0000259" key="6">
    <source>
        <dbReference type="Pfam" id="PF13476"/>
    </source>
</evidence>
<feature type="region of interest" description="Disordered" evidence="5">
    <location>
        <begin position="232"/>
        <end position="259"/>
    </location>
</feature>
<feature type="region of interest" description="Disordered" evidence="5">
    <location>
        <begin position="409"/>
        <end position="514"/>
    </location>
</feature>
<feature type="coiled-coil region" evidence="4">
    <location>
        <begin position="838"/>
        <end position="872"/>
    </location>
</feature>
<name>A0ABV9CG38_9ACTN</name>
<comment type="similarity">
    <text evidence="1">Belongs to the SMC family. SbcC subfamily.</text>
</comment>
<feature type="compositionally biased region" description="Low complexity" evidence="5">
    <location>
        <begin position="683"/>
        <end position="700"/>
    </location>
</feature>
<gene>
    <name evidence="7" type="ORF">ACFO60_12865</name>
</gene>
<dbReference type="InterPro" id="IPR027417">
    <property type="entry name" value="P-loop_NTPase"/>
</dbReference>
<feature type="coiled-coil region" evidence="4">
    <location>
        <begin position="929"/>
        <end position="1013"/>
    </location>
</feature>
<dbReference type="PANTHER" id="PTHR32114">
    <property type="entry name" value="ABC TRANSPORTER ABCH.3"/>
    <property type="match status" value="1"/>
</dbReference>
<feature type="compositionally biased region" description="Polar residues" evidence="5">
    <location>
        <begin position="639"/>
        <end position="682"/>
    </location>
</feature>
<comment type="subunit">
    <text evidence="2">Heterodimer of SbcC and SbcD.</text>
</comment>
<dbReference type="Pfam" id="PF13476">
    <property type="entry name" value="AAA_23"/>
    <property type="match status" value="1"/>
</dbReference>
<feature type="domain" description="Rad50/SbcC-type AAA" evidence="6">
    <location>
        <begin position="5"/>
        <end position="182"/>
    </location>
</feature>
<evidence type="ECO:0000256" key="2">
    <source>
        <dbReference type="ARBA" id="ARBA00011322"/>
    </source>
</evidence>
<dbReference type="Proteomes" id="UP001596004">
    <property type="component" value="Unassembled WGS sequence"/>
</dbReference>
<organism evidence="7 8">
    <name type="scientific">Sphaerisporangium dianthi</name>
    <dbReference type="NCBI Taxonomy" id="1436120"/>
    <lineage>
        <taxon>Bacteria</taxon>
        <taxon>Bacillati</taxon>
        <taxon>Actinomycetota</taxon>
        <taxon>Actinomycetes</taxon>
        <taxon>Streptosporangiales</taxon>
        <taxon>Streptosporangiaceae</taxon>
        <taxon>Sphaerisporangium</taxon>
    </lineage>
</organism>
<dbReference type="Gene3D" id="3.40.50.300">
    <property type="entry name" value="P-loop containing nucleotide triphosphate hydrolases"/>
    <property type="match status" value="2"/>
</dbReference>
<accession>A0ABV9CG38</accession>
<reference evidence="8" key="1">
    <citation type="journal article" date="2019" name="Int. J. Syst. Evol. Microbiol.">
        <title>The Global Catalogue of Microorganisms (GCM) 10K type strain sequencing project: providing services to taxonomists for standard genome sequencing and annotation.</title>
        <authorList>
            <consortium name="The Broad Institute Genomics Platform"/>
            <consortium name="The Broad Institute Genome Sequencing Center for Infectious Disease"/>
            <person name="Wu L."/>
            <person name="Ma J."/>
        </authorList>
    </citation>
    <scope>NUCLEOTIDE SEQUENCE [LARGE SCALE GENOMIC DNA]</scope>
    <source>
        <strain evidence="8">CGMCC 4.7132</strain>
    </source>
</reference>
<evidence type="ECO:0000313" key="8">
    <source>
        <dbReference type="Proteomes" id="UP001596004"/>
    </source>
</evidence>
<keyword evidence="4" id="KW-0175">Coiled coil</keyword>
<evidence type="ECO:0000256" key="4">
    <source>
        <dbReference type="SAM" id="Coils"/>
    </source>
</evidence>
<evidence type="ECO:0000256" key="5">
    <source>
        <dbReference type="SAM" id="MobiDB-lite"/>
    </source>
</evidence>
<keyword evidence="8" id="KW-1185">Reference proteome</keyword>
<dbReference type="Pfam" id="PF13558">
    <property type="entry name" value="SbcC_Walker_B"/>
    <property type="match status" value="1"/>
</dbReference>
<dbReference type="SUPFAM" id="SSF52540">
    <property type="entry name" value="P-loop containing nucleoside triphosphate hydrolases"/>
    <property type="match status" value="1"/>
</dbReference>
<proteinExistence type="inferred from homology"/>
<evidence type="ECO:0000313" key="7">
    <source>
        <dbReference type="EMBL" id="MFC4531660.1"/>
    </source>
</evidence>
<protein>
    <recommendedName>
        <fullName evidence="3">Nuclease SbcCD subunit C</fullName>
    </recommendedName>
</protein>
<sequence>MRLHRLRLTAFGSFPGEEEVDFDALGEAGLFLVHGPTGAGKTTVLDAVCYALYGQVPGQRNSARRLRCDHAPADRGPKVVLDVTLRGRRFRLTRSPVWHRPKLRGEGLIEEKAKVLLEEVPPSGERVFLSSRADETGELIGGLLGMNADQFCQVAMLPQGDFARFLRADGEERRKLLEKLFSVKIYSDVERWLSDHRTAAGHERQESRQRVDSAVDHMRGAAGPALLALLTPADVPPSAPPPHAATAPPSDAGLLLPGDAAPSDAGLGALLPPGGVAPPPDVAGFAAAPDAKEEPLQWARALLAVAREAYESEAQAQVAGEAALRSARAELDAARELAQRQRVHAEAVARRDDLDRTADERSDLESILADAARADAVLPLVQQAEQRAEAAAKAEGLAADAVARALPLTGRPSTVHTPGAGPPHAPKAAETSSHGGGGPRVTRSFEAGGGDPCDPRSFETGGGDPRVSRSSEAGGGTPRVTQSYEAGGGDLRASQSSEAHARGAASHPVEPSTPERLAELAQARRDEIVRLEQLRPEEARLARLRERLAQSAKRLATLAAQEAEAVERLAILPESRRQTGERLAQARLAASGLPAARAAVTAATGDLEAVRRRDALAGHLAAAVRDLLGAIAALPAALSTSDPANPSGATGTPELSGTSETADPSGTSETTDPSGASETADPSGTSGTSGFSGASGAPEAEAPAFPLSAALAEVAREASSGGRRAYDPARAEAIVREVRDRLAALERAHRDELAGLELRRAEETRFEETRVRLHTLDALLAELAERETALADARAELPARLQEALGRLEAVRAEAALIPAATSACQKAATLLEQASRRDALTVELETAEGERRRATDEAQESRDRLQAVRQARIDGMAAELARGLVPGEPCVVCGSADHPVPASPALSTPAVDDERAAQALSDAAQEVRQAAEGRVAVLSAQLEDATLRAEGLPAEVARAARDEAEAELARLHLAAEQAPAAETRAQSLQDELDAATSQARELDVLIAEQRANQAGLRQELDHLAEVLDAARGGDDTVGARRDRVTAETRLLTVAVRAAARAGETVAAWAEARAAVLRTWSGREGGAAGPGDAVVAEEEPTLARAEEALREAEAALVRLREVAHGEAALVEAVARIEAEITELSEIATRAGLEIAAERAAETGAAADAELLAARLAEARGEDATLAARLDRLAEEAGLLRDAVDAARLAEAESAERDAAAARAESAAVKAGFAGLADVRAAARPATARESMAERLRELHAERAAVVKLLTDPALAAAAAAPAAALHVLADAHDRAEREHAVRTSARDQAEGRHDELLALTATLEAALAAWRPAEERYRLAKRLAELAVGTSSDNRLDMRLSSYVLGERLRQVVDAANARLDHMSGGRYSLLYDVRKSAADRKRSGGGLGLRVLDGWTGVDRDPVTLSGGEAFMTSLALALALADVVTAEAGGVELGTLFIDEGFGTLDDETLDGVLDILDELRDGGRAVGIVSHVGELRARVPAQLKVTKQRFGSSLTVAVPA</sequence>
<dbReference type="InterPro" id="IPR038729">
    <property type="entry name" value="Rad50/SbcC_AAA"/>
</dbReference>
<evidence type="ECO:0000256" key="1">
    <source>
        <dbReference type="ARBA" id="ARBA00006930"/>
    </source>
</evidence>
<dbReference type="PANTHER" id="PTHR32114:SF2">
    <property type="entry name" value="ABC TRANSPORTER ABCH.3"/>
    <property type="match status" value="1"/>
</dbReference>
<comment type="caution">
    <text evidence="7">The sequence shown here is derived from an EMBL/GenBank/DDBJ whole genome shotgun (WGS) entry which is preliminary data.</text>
</comment>